<proteinExistence type="predicted"/>
<gene>
    <name evidence="1" type="ORF">F511_45288</name>
</gene>
<evidence type="ECO:0000313" key="1">
    <source>
        <dbReference type="EMBL" id="KZV13548.1"/>
    </source>
</evidence>
<reference evidence="1 2" key="1">
    <citation type="journal article" date="2015" name="Proc. Natl. Acad. Sci. U.S.A.">
        <title>The resurrection genome of Boea hygrometrica: A blueprint for survival of dehydration.</title>
        <authorList>
            <person name="Xiao L."/>
            <person name="Yang G."/>
            <person name="Zhang L."/>
            <person name="Yang X."/>
            <person name="Zhao S."/>
            <person name="Ji Z."/>
            <person name="Zhou Q."/>
            <person name="Hu M."/>
            <person name="Wang Y."/>
            <person name="Chen M."/>
            <person name="Xu Y."/>
            <person name="Jin H."/>
            <person name="Xiao X."/>
            <person name="Hu G."/>
            <person name="Bao F."/>
            <person name="Hu Y."/>
            <person name="Wan P."/>
            <person name="Li L."/>
            <person name="Deng X."/>
            <person name="Kuang T."/>
            <person name="Xiang C."/>
            <person name="Zhu J.K."/>
            <person name="Oliver M.J."/>
            <person name="He Y."/>
        </authorList>
    </citation>
    <scope>NUCLEOTIDE SEQUENCE [LARGE SCALE GENOMIC DNA]</scope>
    <source>
        <strain evidence="2">cv. XS01</strain>
    </source>
</reference>
<sequence>MPNQTSSSLYATQLTASTAGLNVSEAVHSGLHVREAVHVSKSDKILFFISNLNYFVAFQLSSDFSSFCISATLDLPMVVDLIGIFESNGPYCTLTMTDWFCKHYQ</sequence>
<dbReference type="AlphaFoldDB" id="A0A2Z6ZW92"/>
<dbReference type="Proteomes" id="UP000250235">
    <property type="component" value="Unassembled WGS sequence"/>
</dbReference>
<organism evidence="1 2">
    <name type="scientific">Dorcoceras hygrometricum</name>
    <dbReference type="NCBI Taxonomy" id="472368"/>
    <lineage>
        <taxon>Eukaryota</taxon>
        <taxon>Viridiplantae</taxon>
        <taxon>Streptophyta</taxon>
        <taxon>Embryophyta</taxon>
        <taxon>Tracheophyta</taxon>
        <taxon>Spermatophyta</taxon>
        <taxon>Magnoliopsida</taxon>
        <taxon>eudicotyledons</taxon>
        <taxon>Gunneridae</taxon>
        <taxon>Pentapetalae</taxon>
        <taxon>asterids</taxon>
        <taxon>lamiids</taxon>
        <taxon>Lamiales</taxon>
        <taxon>Gesneriaceae</taxon>
        <taxon>Didymocarpoideae</taxon>
        <taxon>Trichosporeae</taxon>
        <taxon>Loxocarpinae</taxon>
        <taxon>Dorcoceras</taxon>
    </lineage>
</organism>
<accession>A0A2Z6ZW92</accession>
<protein>
    <submittedName>
        <fullName evidence="1">Uncharacterized protein</fullName>
    </submittedName>
</protein>
<dbReference type="EMBL" id="KV036073">
    <property type="protein sequence ID" value="KZV13548.1"/>
    <property type="molecule type" value="Genomic_DNA"/>
</dbReference>
<keyword evidence="2" id="KW-1185">Reference proteome</keyword>
<name>A0A2Z6ZW92_9LAMI</name>
<evidence type="ECO:0000313" key="2">
    <source>
        <dbReference type="Proteomes" id="UP000250235"/>
    </source>
</evidence>